<keyword evidence="2" id="KW-1185">Reference proteome</keyword>
<sequence length="223" mass="24629">MRTYSTRTKRLLLGLCWLCGVVFWGSGISVRADTGGANAQGSSVEADALLRQMQEIACLQLITPLHLTDAQLTKIEAILEATIKNYDQQMKAVATKYFADLIPKIEAAHREALLGKQPPSDLQQKFEDALGAVLKERDQINEKNIAAVANSVRPLLTDDQIRTAVKLAHTIPEFKTRTGTDAQWFNLWVASALLNYDHIVPLLKELQKAQATASTTNSNSDKK</sequence>
<name>S0ESP4_CHTCT</name>
<dbReference type="Proteomes" id="UP000014227">
    <property type="component" value="Chromosome I"/>
</dbReference>
<evidence type="ECO:0000313" key="2">
    <source>
        <dbReference type="Proteomes" id="UP000014227"/>
    </source>
</evidence>
<organism evidence="1 2">
    <name type="scientific">Chthonomonas calidirosea (strain DSM 23976 / ICMP 18418 / T49)</name>
    <dbReference type="NCBI Taxonomy" id="1303518"/>
    <lineage>
        <taxon>Bacteria</taxon>
        <taxon>Bacillati</taxon>
        <taxon>Armatimonadota</taxon>
        <taxon>Chthonomonadia</taxon>
        <taxon>Chthonomonadales</taxon>
        <taxon>Chthonomonadaceae</taxon>
        <taxon>Chthonomonas</taxon>
    </lineage>
</organism>
<gene>
    <name evidence="1" type="ORF">CCALI_00126</name>
</gene>
<dbReference type="RefSeq" id="WP_016481529.1">
    <property type="nucleotide sequence ID" value="NC_021487.1"/>
</dbReference>
<dbReference type="AlphaFoldDB" id="S0ESP4"/>
<dbReference type="STRING" id="454171.CP488_01031"/>
<dbReference type="PATRIC" id="fig|1303518.3.peg.129"/>
<evidence type="ECO:0000313" key="1">
    <source>
        <dbReference type="EMBL" id="CCW33965.1"/>
    </source>
</evidence>
<dbReference type="EMBL" id="HF951689">
    <property type="protein sequence ID" value="CCW33965.1"/>
    <property type="molecule type" value="Genomic_DNA"/>
</dbReference>
<reference evidence="2" key="1">
    <citation type="submission" date="2013-03" db="EMBL/GenBank/DDBJ databases">
        <title>Genome sequence of Chthonomonas calidirosea, the first sequenced genome from the Armatimonadetes phylum (formally candidate division OP10).</title>
        <authorList>
            <person name="Lee K.C.Y."/>
            <person name="Morgan X.C."/>
            <person name="Dunfield P.F."/>
            <person name="Tamas I."/>
            <person name="Houghton K.M."/>
            <person name="Vyssotski M."/>
            <person name="Ryan J.L.J."/>
            <person name="Lagutin K."/>
            <person name="McDonald I.R."/>
            <person name="Stott M.B."/>
        </authorList>
    </citation>
    <scope>NUCLEOTIDE SEQUENCE [LARGE SCALE GENOMIC DNA]</scope>
    <source>
        <strain evidence="2">DSM 23976 / ICMP 18418 / T49</strain>
    </source>
</reference>
<dbReference type="KEGG" id="ccz:CCALI_00126"/>
<dbReference type="InParanoid" id="S0ESP4"/>
<proteinExistence type="predicted"/>
<protein>
    <submittedName>
        <fullName evidence="1">Uncharacterized protein</fullName>
    </submittedName>
</protein>
<dbReference type="HOGENOM" id="CLU_1238395_0_0_0"/>
<accession>S0ESP4</accession>